<reference evidence="10 11" key="1">
    <citation type="journal article" date="2015" name="Genome Announc.">
        <title>Expanding the biotechnology potential of lactobacilli through comparative genomics of 213 strains and associated genera.</title>
        <authorList>
            <person name="Sun Z."/>
            <person name="Harris H.M."/>
            <person name="McCann A."/>
            <person name="Guo C."/>
            <person name="Argimon S."/>
            <person name="Zhang W."/>
            <person name="Yang X."/>
            <person name="Jeffery I.B."/>
            <person name="Cooney J.C."/>
            <person name="Kagawa T.F."/>
            <person name="Liu W."/>
            <person name="Song Y."/>
            <person name="Salvetti E."/>
            <person name="Wrobel A."/>
            <person name="Rasinkangas P."/>
            <person name="Parkhill J."/>
            <person name="Rea M.C."/>
            <person name="O'Sullivan O."/>
            <person name="Ritari J."/>
            <person name="Douillard F.P."/>
            <person name="Paul Ross R."/>
            <person name="Yang R."/>
            <person name="Briner A.E."/>
            <person name="Felis G.E."/>
            <person name="de Vos W.M."/>
            <person name="Barrangou R."/>
            <person name="Klaenhammer T.R."/>
            <person name="Caufield P.W."/>
            <person name="Cui Y."/>
            <person name="Zhang H."/>
            <person name="O'Toole P.W."/>
        </authorList>
    </citation>
    <scope>NUCLEOTIDE SEQUENCE [LARGE SCALE GENOMIC DNA]</scope>
    <source>
        <strain evidence="10 11">DSM 20605</strain>
    </source>
</reference>
<dbReference type="GO" id="GO:0000105">
    <property type="term" value="P:L-histidine biosynthetic process"/>
    <property type="evidence" value="ECO:0007669"/>
    <property type="project" value="UniProtKB-UniRule"/>
</dbReference>
<dbReference type="PATRIC" id="fig|1133569.4.peg.1153"/>
<dbReference type="Pfam" id="PF13263">
    <property type="entry name" value="PHP_C"/>
    <property type="match status" value="1"/>
</dbReference>
<dbReference type="RefSeq" id="WP_010579780.1">
    <property type="nucleotide sequence ID" value="NZ_AHYZ01000036.1"/>
</dbReference>
<dbReference type="EC" id="3.1.3.15" evidence="3 8"/>
<keyword evidence="11" id="KW-1185">Reference proteome</keyword>
<dbReference type="OrthoDB" id="9775255at2"/>
<dbReference type="Gene3D" id="3.20.20.140">
    <property type="entry name" value="Metal-dependent hydrolases"/>
    <property type="match status" value="1"/>
</dbReference>
<evidence type="ECO:0000256" key="3">
    <source>
        <dbReference type="ARBA" id="ARBA00013085"/>
    </source>
</evidence>
<organism evidence="10 11">
    <name type="scientific">Liquorilactobacillus vini DSM 20605</name>
    <dbReference type="NCBI Taxonomy" id="1133569"/>
    <lineage>
        <taxon>Bacteria</taxon>
        <taxon>Bacillati</taxon>
        <taxon>Bacillota</taxon>
        <taxon>Bacilli</taxon>
        <taxon>Lactobacillales</taxon>
        <taxon>Lactobacillaceae</taxon>
        <taxon>Liquorilactobacillus</taxon>
    </lineage>
</organism>
<gene>
    <name evidence="10" type="ORF">FD21_GL001024</name>
</gene>
<feature type="domain" description="PHP" evidence="9">
    <location>
        <begin position="4"/>
        <end position="226"/>
    </location>
</feature>
<name>A0A0R2CB44_9LACO</name>
<evidence type="ECO:0000256" key="1">
    <source>
        <dbReference type="ARBA" id="ARBA00004970"/>
    </source>
</evidence>
<dbReference type="PANTHER" id="PTHR21039:SF0">
    <property type="entry name" value="HISTIDINOL-PHOSPHATASE"/>
    <property type="match status" value="1"/>
</dbReference>
<dbReference type="AlphaFoldDB" id="A0A0R2CB44"/>
<evidence type="ECO:0000256" key="5">
    <source>
        <dbReference type="ARBA" id="ARBA00022801"/>
    </source>
</evidence>
<keyword evidence="4 8" id="KW-0028">Amino-acid biosynthesis</keyword>
<evidence type="ECO:0000313" key="11">
    <source>
        <dbReference type="Proteomes" id="UP000051576"/>
    </source>
</evidence>
<accession>A0A0R2CB44</accession>
<dbReference type="Proteomes" id="UP000051576">
    <property type="component" value="Unassembled WGS sequence"/>
</dbReference>
<dbReference type="InterPro" id="IPR004013">
    <property type="entry name" value="PHP_dom"/>
</dbReference>
<evidence type="ECO:0000259" key="9">
    <source>
        <dbReference type="Pfam" id="PF02811"/>
    </source>
</evidence>
<dbReference type="GO" id="GO:0005737">
    <property type="term" value="C:cytoplasm"/>
    <property type="evidence" value="ECO:0007669"/>
    <property type="project" value="TreeGrafter"/>
</dbReference>
<evidence type="ECO:0000256" key="8">
    <source>
        <dbReference type="RuleBase" id="RU366003"/>
    </source>
</evidence>
<dbReference type="GO" id="GO:0004401">
    <property type="term" value="F:histidinol-phosphatase activity"/>
    <property type="evidence" value="ECO:0007669"/>
    <property type="project" value="UniProtKB-UniRule"/>
</dbReference>
<evidence type="ECO:0000256" key="7">
    <source>
        <dbReference type="ARBA" id="ARBA00049158"/>
    </source>
</evidence>
<dbReference type="PANTHER" id="PTHR21039">
    <property type="entry name" value="HISTIDINOL PHOSPHATASE-RELATED"/>
    <property type="match status" value="1"/>
</dbReference>
<comment type="similarity">
    <text evidence="2 8">Belongs to the PHP hydrolase family. HisK subfamily.</text>
</comment>
<keyword evidence="5 8" id="KW-0378">Hydrolase</keyword>
<comment type="pathway">
    <text evidence="1 8">Amino-acid biosynthesis; L-histidine biosynthesis; L-histidine from 5-phospho-alpha-D-ribose 1-diphosphate: step 8/9.</text>
</comment>
<dbReference type="STRING" id="1133569.FD21_GL001024"/>
<comment type="caution">
    <text evidence="10">The sequence shown here is derived from an EMBL/GenBank/DDBJ whole genome shotgun (WGS) entry which is preliminary data.</text>
</comment>
<dbReference type="UniPathway" id="UPA00031">
    <property type="reaction ID" value="UER00013"/>
</dbReference>
<dbReference type="EMBL" id="AYYX01000028">
    <property type="protein sequence ID" value="KRM88592.1"/>
    <property type="molecule type" value="Genomic_DNA"/>
</dbReference>
<dbReference type="Pfam" id="PF02811">
    <property type="entry name" value="PHP"/>
    <property type="match status" value="1"/>
</dbReference>
<dbReference type="SUPFAM" id="SSF89550">
    <property type="entry name" value="PHP domain-like"/>
    <property type="match status" value="1"/>
</dbReference>
<dbReference type="NCBIfam" id="NF005996">
    <property type="entry name" value="PRK08123.1"/>
    <property type="match status" value="1"/>
</dbReference>
<proteinExistence type="inferred from homology"/>
<dbReference type="InterPro" id="IPR010140">
    <property type="entry name" value="Histidinol_P_phosphatase_HisJ"/>
</dbReference>
<evidence type="ECO:0000256" key="2">
    <source>
        <dbReference type="ARBA" id="ARBA00009152"/>
    </source>
</evidence>
<evidence type="ECO:0000313" key="10">
    <source>
        <dbReference type="EMBL" id="KRM88592.1"/>
    </source>
</evidence>
<comment type="catalytic activity">
    <reaction evidence="7 8">
        <text>L-histidinol phosphate + H2O = L-histidinol + phosphate</text>
        <dbReference type="Rhea" id="RHEA:14465"/>
        <dbReference type="ChEBI" id="CHEBI:15377"/>
        <dbReference type="ChEBI" id="CHEBI:43474"/>
        <dbReference type="ChEBI" id="CHEBI:57699"/>
        <dbReference type="ChEBI" id="CHEBI:57980"/>
        <dbReference type="EC" id="3.1.3.15"/>
    </reaction>
</comment>
<sequence length="278" mass="32221">MKIDGHTHTELCPHGSHESTESMIERAIKLGFEHYCITEHAPLPRGFEKKYRGDPEGLTTASLTWEQLDDYFKLTNHLKQKYQDQIKISVGFEVDYLPGFEKQIQEFLNRVGPQTEQNILSLHFMPGKDDGLWCVDYTTADFATGFAEWLSTPQQLYQQYFEVVFQEVTADLGLYRPQRLGHLNLIQKYQDFFHLPAEFDQQNLQLIERILKIIKQQGRELDFNTAGLYKPYCNQFYPGIQITKMAEKLGIPLVFGSDAHSVAEVGHGWHLRSLFKSN</sequence>
<protein>
    <recommendedName>
        <fullName evidence="3 8">Histidinol-phosphatase</fullName>
        <shortName evidence="8">HolPase</shortName>
        <ecNumber evidence="3 8">3.1.3.15</ecNumber>
    </recommendedName>
</protein>
<dbReference type="eggNOG" id="COG1387">
    <property type="taxonomic scope" value="Bacteria"/>
</dbReference>
<dbReference type="NCBIfam" id="TIGR01856">
    <property type="entry name" value="hisJ_fam"/>
    <property type="match status" value="1"/>
</dbReference>
<dbReference type="CDD" id="cd12110">
    <property type="entry name" value="PHP_HisPPase_Hisj_like"/>
    <property type="match status" value="1"/>
</dbReference>
<evidence type="ECO:0000256" key="4">
    <source>
        <dbReference type="ARBA" id="ARBA00022605"/>
    </source>
</evidence>
<dbReference type="InterPro" id="IPR016195">
    <property type="entry name" value="Pol/histidinol_Pase-like"/>
</dbReference>
<evidence type="ECO:0000256" key="6">
    <source>
        <dbReference type="ARBA" id="ARBA00023102"/>
    </source>
</evidence>
<keyword evidence="6 8" id="KW-0368">Histidine biosynthesis</keyword>